<dbReference type="AlphaFoldDB" id="A0AAD8R3V0"/>
<evidence type="ECO:0000313" key="2">
    <source>
        <dbReference type="EMBL" id="KAK1613570.1"/>
    </source>
</evidence>
<name>A0AAD8R3V0_LOLMU</name>
<dbReference type="InterPro" id="IPR032675">
    <property type="entry name" value="LRR_dom_sf"/>
</dbReference>
<feature type="signal peptide" evidence="1">
    <location>
        <begin position="1"/>
        <end position="16"/>
    </location>
</feature>
<keyword evidence="1" id="KW-0732">Signal</keyword>
<dbReference type="Proteomes" id="UP001231189">
    <property type="component" value="Unassembled WGS sequence"/>
</dbReference>
<protein>
    <submittedName>
        <fullName evidence="2">Uncharacterized protein</fullName>
    </submittedName>
</protein>
<gene>
    <name evidence="2" type="ORF">QYE76_019087</name>
</gene>
<comment type="caution">
    <text evidence="2">The sequence shown here is derived from an EMBL/GenBank/DDBJ whole genome shotgun (WGS) entry which is preliminary data.</text>
</comment>
<dbReference type="SUPFAM" id="SSF52058">
    <property type="entry name" value="L domain-like"/>
    <property type="match status" value="1"/>
</dbReference>
<proteinExistence type="predicted"/>
<dbReference type="EMBL" id="JAUUTY010000006">
    <property type="protein sequence ID" value="KAK1613570.1"/>
    <property type="molecule type" value="Genomic_DNA"/>
</dbReference>
<sequence length="353" mass="39603">MLGCQLGAFWIGSAASYLLPSWLTPIVIMSTSQATGQVQLHEGVDDQTTNRRSKKRSRACEFFEELPEEGKAIYLNNQGPCRRNSLDLSGHEAAAGGSAWEWCWRTARAGGPGRPRILGGGAAPLPARRGRARREPAIEGMIWLSTNCAPCWRSENRNEVTIDGSFGGYLTATLHKLRFSNDQRMAIFTEEQEQALQLFTSLQHLEFSTCLNLQSLHRGLRGLSSSKGLVIYSCEEILSLPPKEGLPTSLEELHVLFCSPESHWSCEKILFLPPKEGLPTSLEKLQVKLCVREVTEQARKLEEAVPWFSMYHFSAPSDWDIGDSVPPLQRNNSPKQYILKIKMVLYPVFRIQD</sequence>
<keyword evidence="3" id="KW-1185">Reference proteome</keyword>
<feature type="chain" id="PRO_5041925976" evidence="1">
    <location>
        <begin position="17"/>
        <end position="353"/>
    </location>
</feature>
<accession>A0AAD8R3V0</accession>
<evidence type="ECO:0000313" key="3">
    <source>
        <dbReference type="Proteomes" id="UP001231189"/>
    </source>
</evidence>
<organism evidence="2 3">
    <name type="scientific">Lolium multiflorum</name>
    <name type="common">Italian ryegrass</name>
    <name type="synonym">Lolium perenne subsp. multiflorum</name>
    <dbReference type="NCBI Taxonomy" id="4521"/>
    <lineage>
        <taxon>Eukaryota</taxon>
        <taxon>Viridiplantae</taxon>
        <taxon>Streptophyta</taxon>
        <taxon>Embryophyta</taxon>
        <taxon>Tracheophyta</taxon>
        <taxon>Spermatophyta</taxon>
        <taxon>Magnoliopsida</taxon>
        <taxon>Liliopsida</taxon>
        <taxon>Poales</taxon>
        <taxon>Poaceae</taxon>
        <taxon>BOP clade</taxon>
        <taxon>Pooideae</taxon>
        <taxon>Poodae</taxon>
        <taxon>Poeae</taxon>
        <taxon>Poeae Chloroplast Group 2 (Poeae type)</taxon>
        <taxon>Loliodinae</taxon>
        <taxon>Loliinae</taxon>
        <taxon>Lolium</taxon>
    </lineage>
</organism>
<reference evidence="2" key="1">
    <citation type="submission" date="2023-07" db="EMBL/GenBank/DDBJ databases">
        <title>A chromosome-level genome assembly of Lolium multiflorum.</title>
        <authorList>
            <person name="Chen Y."/>
            <person name="Copetti D."/>
            <person name="Kolliker R."/>
            <person name="Studer B."/>
        </authorList>
    </citation>
    <scope>NUCLEOTIDE SEQUENCE</scope>
    <source>
        <strain evidence="2">02402/16</strain>
        <tissue evidence="2">Leaf</tissue>
    </source>
</reference>
<dbReference type="Gene3D" id="3.80.10.10">
    <property type="entry name" value="Ribonuclease Inhibitor"/>
    <property type="match status" value="1"/>
</dbReference>
<evidence type="ECO:0000256" key="1">
    <source>
        <dbReference type="SAM" id="SignalP"/>
    </source>
</evidence>